<dbReference type="RefSeq" id="WP_013018237.1">
    <property type="nucleotide sequence ID" value="NC_013947.1"/>
</dbReference>
<dbReference type="SMART" id="SM00422">
    <property type="entry name" value="HTH_MERR"/>
    <property type="match status" value="1"/>
</dbReference>
<dbReference type="Pfam" id="PF13411">
    <property type="entry name" value="MerR_1"/>
    <property type="match status" value="1"/>
</dbReference>
<dbReference type="InterPro" id="IPR011256">
    <property type="entry name" value="Reg_factor_effector_dom_sf"/>
</dbReference>
<reference evidence="3 4" key="1">
    <citation type="journal article" date="2009" name="Stand. Genomic Sci.">
        <title>Complete genome sequence of Stackebrandtia nassauensis type strain (LLR-40K-21).</title>
        <authorList>
            <person name="Munk C."/>
            <person name="Lapidus A."/>
            <person name="Copeland A."/>
            <person name="Jando M."/>
            <person name="Mayilraj S."/>
            <person name="Glavina Del Rio T."/>
            <person name="Nolan M."/>
            <person name="Chen F."/>
            <person name="Lucas S."/>
            <person name="Tice H."/>
            <person name="Cheng J.F."/>
            <person name="Han C."/>
            <person name="Detter J.C."/>
            <person name="Bruce D."/>
            <person name="Goodwin L."/>
            <person name="Chain P."/>
            <person name="Pitluck S."/>
            <person name="Goker M."/>
            <person name="Ovchinikova G."/>
            <person name="Pati A."/>
            <person name="Ivanova N."/>
            <person name="Mavromatis K."/>
            <person name="Chen A."/>
            <person name="Palaniappan K."/>
            <person name="Land M."/>
            <person name="Hauser L."/>
            <person name="Chang Y.J."/>
            <person name="Jeffries C.D."/>
            <person name="Bristow J."/>
            <person name="Eisen J.A."/>
            <person name="Markowitz V."/>
            <person name="Hugenholtz P."/>
            <person name="Kyrpides N.C."/>
            <person name="Klenk H.P."/>
        </authorList>
    </citation>
    <scope>NUCLEOTIDE SEQUENCE [LARGE SCALE GENOMIC DNA]</scope>
    <source>
        <strain evidence="4">DSM 44728 / CIP 108903 / NRRL B-16338 / NBRC 102104 / LLR-40K-21</strain>
    </source>
</reference>
<dbReference type="STRING" id="446470.Snas_2992"/>
<dbReference type="PROSITE" id="PS50937">
    <property type="entry name" value="HTH_MERR_2"/>
    <property type="match status" value="1"/>
</dbReference>
<dbReference type="Proteomes" id="UP000000844">
    <property type="component" value="Chromosome"/>
</dbReference>
<dbReference type="eggNOG" id="COG0789">
    <property type="taxonomic scope" value="Bacteria"/>
</dbReference>
<protein>
    <submittedName>
        <fullName evidence="3">Transcriptional regulator, MerR family</fullName>
    </submittedName>
</protein>
<keyword evidence="4" id="KW-1185">Reference proteome</keyword>
<dbReference type="Gene3D" id="3.20.80.10">
    <property type="entry name" value="Regulatory factor, effector binding domain"/>
    <property type="match status" value="1"/>
</dbReference>
<dbReference type="SUPFAM" id="SSF46955">
    <property type="entry name" value="Putative DNA-binding domain"/>
    <property type="match status" value="1"/>
</dbReference>
<gene>
    <name evidence="3" type="ordered locus">Snas_2992</name>
</gene>
<dbReference type="EMBL" id="CP001778">
    <property type="protein sequence ID" value="ADD42666.1"/>
    <property type="molecule type" value="Genomic_DNA"/>
</dbReference>
<evidence type="ECO:0000313" key="4">
    <source>
        <dbReference type="Proteomes" id="UP000000844"/>
    </source>
</evidence>
<keyword evidence="1" id="KW-0238">DNA-binding</keyword>
<dbReference type="eggNOG" id="COG4978">
    <property type="taxonomic scope" value="Bacteria"/>
</dbReference>
<dbReference type="InterPro" id="IPR047057">
    <property type="entry name" value="MerR_fam"/>
</dbReference>
<feature type="domain" description="HTH merR-type" evidence="2">
    <location>
        <begin position="1"/>
        <end position="71"/>
    </location>
</feature>
<dbReference type="OrthoDB" id="7849865at2"/>
<evidence type="ECO:0000256" key="1">
    <source>
        <dbReference type="ARBA" id="ARBA00023125"/>
    </source>
</evidence>
<evidence type="ECO:0000259" key="2">
    <source>
        <dbReference type="PROSITE" id="PS50937"/>
    </source>
</evidence>
<dbReference type="AlphaFoldDB" id="D3Q9I4"/>
<accession>D3Q9I4</accession>
<name>D3Q9I4_STANL</name>
<dbReference type="SUPFAM" id="SSF55136">
    <property type="entry name" value="Probable bacterial effector-binding domain"/>
    <property type="match status" value="1"/>
</dbReference>
<sequence>MFTIGDFARHGRVSVRMLRHYDAIGLLSPAHVDRSTGYRYYRAEQLSRLNRLVALKDLGFTLRQVGSILDEDITVAELRAMLRLRRTELEETIATARSGLLQVEARLHSIEKEDSMPDEDIIVKKLPAVDLAELSAPADSFSPHHIGPVVDGLFDQLRARLAAAGVSATGPDTVYFETPDQLGEQIIVHAGLPVATGTAAEDFDVTTLPPVETAATVLFPGLGNGFLAISQQLVRWVDTHGYRFDGLARQISFGSSTDTAEQVAELQAPIVRTCGTPGGPAE</sequence>
<dbReference type="KEGG" id="sna:Snas_2992"/>
<dbReference type="GO" id="GO:0003700">
    <property type="term" value="F:DNA-binding transcription factor activity"/>
    <property type="evidence" value="ECO:0007669"/>
    <property type="project" value="InterPro"/>
</dbReference>
<organism evidence="3 4">
    <name type="scientific">Stackebrandtia nassauensis (strain DSM 44728 / CIP 108903 / NRRL B-16338 / NBRC 102104 / LLR-40K-21)</name>
    <dbReference type="NCBI Taxonomy" id="446470"/>
    <lineage>
        <taxon>Bacteria</taxon>
        <taxon>Bacillati</taxon>
        <taxon>Actinomycetota</taxon>
        <taxon>Actinomycetes</taxon>
        <taxon>Glycomycetales</taxon>
        <taxon>Glycomycetaceae</taxon>
        <taxon>Stackebrandtia</taxon>
    </lineage>
</organism>
<dbReference type="Gene3D" id="1.10.1660.10">
    <property type="match status" value="1"/>
</dbReference>
<dbReference type="InterPro" id="IPR000551">
    <property type="entry name" value="MerR-type_HTH_dom"/>
</dbReference>
<dbReference type="PANTHER" id="PTHR30204">
    <property type="entry name" value="REDOX-CYCLING DRUG-SENSING TRANSCRIPTIONAL ACTIVATOR SOXR"/>
    <property type="match status" value="1"/>
</dbReference>
<dbReference type="GO" id="GO:0003677">
    <property type="term" value="F:DNA binding"/>
    <property type="evidence" value="ECO:0007669"/>
    <property type="project" value="UniProtKB-KW"/>
</dbReference>
<dbReference type="CDD" id="cd01107">
    <property type="entry name" value="HTH_BmrR"/>
    <property type="match status" value="1"/>
</dbReference>
<evidence type="ECO:0000313" key="3">
    <source>
        <dbReference type="EMBL" id="ADD42666.1"/>
    </source>
</evidence>
<dbReference type="PANTHER" id="PTHR30204:SF97">
    <property type="entry name" value="MERR FAMILY REGULATORY PROTEIN"/>
    <property type="match status" value="1"/>
</dbReference>
<dbReference type="InterPro" id="IPR009061">
    <property type="entry name" value="DNA-bd_dom_put_sf"/>
</dbReference>
<proteinExistence type="predicted"/>
<dbReference type="HOGENOM" id="CLU_065103_2_2_11"/>